<evidence type="ECO:0000256" key="1">
    <source>
        <dbReference type="SAM" id="MobiDB-lite"/>
    </source>
</evidence>
<gene>
    <name evidence="2" type="ORF">MATL_G00198560</name>
</gene>
<evidence type="ECO:0000313" key="3">
    <source>
        <dbReference type="Proteomes" id="UP001046870"/>
    </source>
</evidence>
<dbReference type="Proteomes" id="UP001046870">
    <property type="component" value="Chromosome 17"/>
</dbReference>
<protein>
    <submittedName>
        <fullName evidence="2">Uncharacterized protein</fullName>
    </submittedName>
</protein>
<feature type="region of interest" description="Disordered" evidence="1">
    <location>
        <begin position="1"/>
        <end position="74"/>
    </location>
</feature>
<dbReference type="EMBL" id="JAFDVH010000017">
    <property type="protein sequence ID" value="KAG7462073.1"/>
    <property type="molecule type" value="Genomic_DNA"/>
</dbReference>
<organism evidence="2 3">
    <name type="scientific">Megalops atlanticus</name>
    <name type="common">Tarpon</name>
    <name type="synonym">Clupea gigantea</name>
    <dbReference type="NCBI Taxonomy" id="7932"/>
    <lineage>
        <taxon>Eukaryota</taxon>
        <taxon>Metazoa</taxon>
        <taxon>Chordata</taxon>
        <taxon>Craniata</taxon>
        <taxon>Vertebrata</taxon>
        <taxon>Euteleostomi</taxon>
        <taxon>Actinopterygii</taxon>
        <taxon>Neopterygii</taxon>
        <taxon>Teleostei</taxon>
        <taxon>Elopiformes</taxon>
        <taxon>Megalopidae</taxon>
        <taxon>Megalops</taxon>
    </lineage>
</organism>
<evidence type="ECO:0000313" key="2">
    <source>
        <dbReference type="EMBL" id="KAG7462073.1"/>
    </source>
</evidence>
<proteinExistence type="predicted"/>
<name>A0A9D3PKH7_MEGAT</name>
<accession>A0A9D3PKH7</accession>
<comment type="caution">
    <text evidence="2">The sequence shown here is derived from an EMBL/GenBank/DDBJ whole genome shotgun (WGS) entry which is preliminary data.</text>
</comment>
<keyword evidence="3" id="KW-1185">Reference proteome</keyword>
<dbReference type="AlphaFoldDB" id="A0A9D3PKH7"/>
<reference evidence="2" key="1">
    <citation type="submission" date="2021-01" db="EMBL/GenBank/DDBJ databases">
        <authorList>
            <person name="Zahm M."/>
            <person name="Roques C."/>
            <person name="Cabau C."/>
            <person name="Klopp C."/>
            <person name="Donnadieu C."/>
            <person name="Jouanno E."/>
            <person name="Lampietro C."/>
            <person name="Louis A."/>
            <person name="Herpin A."/>
            <person name="Echchiki A."/>
            <person name="Berthelot C."/>
            <person name="Parey E."/>
            <person name="Roest-Crollius H."/>
            <person name="Braasch I."/>
            <person name="Postlethwait J."/>
            <person name="Bobe J."/>
            <person name="Montfort J."/>
            <person name="Bouchez O."/>
            <person name="Begum T."/>
            <person name="Mejri S."/>
            <person name="Adams A."/>
            <person name="Chen W.-J."/>
            <person name="Guiguen Y."/>
        </authorList>
    </citation>
    <scope>NUCLEOTIDE SEQUENCE</scope>
    <source>
        <strain evidence="2">YG-15Mar2019-1</strain>
        <tissue evidence="2">Brain</tissue>
    </source>
</reference>
<sequence length="74" mass="8258">MRPGLDAHLGDRKFGDSRQGLRRVSDRGVYTHPDRPCSRGKQTDTPTVTHTTGGGSRPGLWDEQHGCESQQRRT</sequence>